<gene>
    <name evidence="3" type="ORF">D9615_003645</name>
</gene>
<proteinExistence type="predicted"/>
<accession>A0A8H5M7K1</accession>
<keyword evidence="2" id="KW-0812">Transmembrane</keyword>
<feature type="region of interest" description="Disordered" evidence="1">
    <location>
        <begin position="290"/>
        <end position="309"/>
    </location>
</feature>
<feature type="transmembrane region" description="Helical" evidence="2">
    <location>
        <begin position="190"/>
        <end position="211"/>
    </location>
</feature>
<keyword evidence="2" id="KW-0472">Membrane</keyword>
<dbReference type="OrthoDB" id="3264430at2759"/>
<dbReference type="Proteomes" id="UP000565441">
    <property type="component" value="Unassembled WGS sequence"/>
</dbReference>
<organism evidence="3 4">
    <name type="scientific">Tricholomella constricta</name>
    <dbReference type="NCBI Taxonomy" id="117010"/>
    <lineage>
        <taxon>Eukaryota</taxon>
        <taxon>Fungi</taxon>
        <taxon>Dikarya</taxon>
        <taxon>Basidiomycota</taxon>
        <taxon>Agaricomycotina</taxon>
        <taxon>Agaricomycetes</taxon>
        <taxon>Agaricomycetidae</taxon>
        <taxon>Agaricales</taxon>
        <taxon>Tricholomatineae</taxon>
        <taxon>Lyophyllaceae</taxon>
        <taxon>Tricholomella</taxon>
    </lineage>
</organism>
<evidence type="ECO:0000313" key="3">
    <source>
        <dbReference type="EMBL" id="KAF5383677.1"/>
    </source>
</evidence>
<feature type="transmembrane region" description="Helical" evidence="2">
    <location>
        <begin position="231"/>
        <end position="255"/>
    </location>
</feature>
<protein>
    <submittedName>
        <fullName evidence="3">Uncharacterized protein</fullName>
    </submittedName>
</protein>
<evidence type="ECO:0000256" key="2">
    <source>
        <dbReference type="SAM" id="Phobius"/>
    </source>
</evidence>
<comment type="caution">
    <text evidence="3">The sequence shown here is derived from an EMBL/GenBank/DDBJ whole genome shotgun (WGS) entry which is preliminary data.</text>
</comment>
<sequence length="309" mass="33423">MVRYKQSFWAIDIGTGDIGATKRAQIAKAAYTMNDHPDIIFATSCGGRSAAQLEVAFITLIPHDTEALRPHLLQALSDHGLSVGIRLKDEIRHYDFGQLELERIANSSKAESREQAYKMIDELAALPLHTESVPTKPAIAFPPQYLGDLFSVNQNTFTRLRDARGPDIEYAIRNLNNAFIALEHETNSNAMVAIMVANGLVTIGGAMWKAYNAVKSAGSLSLLISGILEVAGGVVAVTGIVAAIAAVFILVFWVLKDEINVLLFANDAGVSYNLTDDYILHGERKSVVADLPHAPPPSTSIPRAYPSGL</sequence>
<evidence type="ECO:0000313" key="4">
    <source>
        <dbReference type="Proteomes" id="UP000565441"/>
    </source>
</evidence>
<keyword evidence="2" id="KW-1133">Transmembrane helix</keyword>
<dbReference type="AlphaFoldDB" id="A0A8H5M7K1"/>
<reference evidence="3 4" key="1">
    <citation type="journal article" date="2020" name="ISME J.">
        <title>Uncovering the hidden diversity of litter-decomposition mechanisms in mushroom-forming fungi.</title>
        <authorList>
            <person name="Floudas D."/>
            <person name="Bentzer J."/>
            <person name="Ahren D."/>
            <person name="Johansson T."/>
            <person name="Persson P."/>
            <person name="Tunlid A."/>
        </authorList>
    </citation>
    <scope>NUCLEOTIDE SEQUENCE [LARGE SCALE GENOMIC DNA]</scope>
    <source>
        <strain evidence="3 4">CBS 661.87</strain>
    </source>
</reference>
<evidence type="ECO:0000256" key="1">
    <source>
        <dbReference type="SAM" id="MobiDB-lite"/>
    </source>
</evidence>
<name>A0A8H5M7K1_9AGAR</name>
<dbReference type="EMBL" id="JAACJP010000006">
    <property type="protein sequence ID" value="KAF5383677.1"/>
    <property type="molecule type" value="Genomic_DNA"/>
</dbReference>
<keyword evidence="4" id="KW-1185">Reference proteome</keyword>